<feature type="compositionally biased region" description="Basic and acidic residues" evidence="1">
    <location>
        <begin position="55"/>
        <end position="78"/>
    </location>
</feature>
<dbReference type="AlphaFoldDB" id="A0A6V7P7H1"/>
<organism evidence="2">
    <name type="scientific">Ananas comosus var. bracteatus</name>
    <name type="common">red pineapple</name>
    <dbReference type="NCBI Taxonomy" id="296719"/>
    <lineage>
        <taxon>Eukaryota</taxon>
        <taxon>Viridiplantae</taxon>
        <taxon>Streptophyta</taxon>
        <taxon>Embryophyta</taxon>
        <taxon>Tracheophyta</taxon>
        <taxon>Spermatophyta</taxon>
        <taxon>Magnoliopsida</taxon>
        <taxon>Liliopsida</taxon>
        <taxon>Poales</taxon>
        <taxon>Bromeliaceae</taxon>
        <taxon>Bromelioideae</taxon>
        <taxon>Ananas</taxon>
    </lineage>
</organism>
<evidence type="ECO:0000313" key="2">
    <source>
        <dbReference type="EMBL" id="CAD1826781.1"/>
    </source>
</evidence>
<proteinExistence type="predicted"/>
<evidence type="ECO:0000256" key="1">
    <source>
        <dbReference type="SAM" id="MobiDB-lite"/>
    </source>
</evidence>
<feature type="region of interest" description="Disordered" evidence="1">
    <location>
        <begin position="55"/>
        <end position="105"/>
    </location>
</feature>
<accession>A0A6V7P7H1</accession>
<name>A0A6V7P7H1_ANACO</name>
<feature type="compositionally biased region" description="Basic and acidic residues" evidence="1">
    <location>
        <begin position="87"/>
        <end position="105"/>
    </location>
</feature>
<protein>
    <submittedName>
        <fullName evidence="2">Uncharacterized protein</fullName>
    </submittedName>
</protein>
<sequence>MASLVVRGLRCSSRSTNSLLVADLRLRYSTEHKEESPVGGVAHKARSTAEEFLRQAKEKKDEMSESAKEAWEDTKEAVAGETTEEKEEYKHKVEKGDYHNIGRRD</sequence>
<gene>
    <name evidence="2" type="ORF">CB5_LOCUS9992</name>
</gene>
<dbReference type="EMBL" id="LR862146">
    <property type="protein sequence ID" value="CAD1826781.1"/>
    <property type="molecule type" value="Genomic_DNA"/>
</dbReference>
<reference evidence="2" key="1">
    <citation type="submission" date="2020-07" db="EMBL/GenBank/DDBJ databases">
        <authorList>
            <person name="Lin J."/>
        </authorList>
    </citation>
    <scope>NUCLEOTIDE SEQUENCE</scope>
</reference>